<gene>
    <name evidence="2" type="ORF">B0T19DRAFT_428136</name>
</gene>
<evidence type="ECO:0000313" key="2">
    <source>
        <dbReference type="EMBL" id="KAK3324241.1"/>
    </source>
</evidence>
<dbReference type="EMBL" id="JAUEPO010000004">
    <property type="protein sequence ID" value="KAK3324241.1"/>
    <property type="molecule type" value="Genomic_DNA"/>
</dbReference>
<sequence length="89" mass="10020">MFSGLRALATIVLLLERFGMNCVEQLSTNGGITAGYSICYQRGQEMRNPQTPSLSHTRTSQWTRGALSVLPRRLRQVTSVERKPVCFVF</sequence>
<organism evidence="2 3">
    <name type="scientific">Cercophora scortea</name>
    <dbReference type="NCBI Taxonomy" id="314031"/>
    <lineage>
        <taxon>Eukaryota</taxon>
        <taxon>Fungi</taxon>
        <taxon>Dikarya</taxon>
        <taxon>Ascomycota</taxon>
        <taxon>Pezizomycotina</taxon>
        <taxon>Sordariomycetes</taxon>
        <taxon>Sordariomycetidae</taxon>
        <taxon>Sordariales</taxon>
        <taxon>Lasiosphaeriaceae</taxon>
        <taxon>Cercophora</taxon>
    </lineage>
</organism>
<feature type="chain" id="PRO_5042060272" description="Secreted protein" evidence="1">
    <location>
        <begin position="26"/>
        <end position="89"/>
    </location>
</feature>
<name>A0AAE0M9C0_9PEZI</name>
<feature type="signal peptide" evidence="1">
    <location>
        <begin position="1"/>
        <end position="25"/>
    </location>
</feature>
<reference evidence="2" key="2">
    <citation type="submission" date="2023-06" db="EMBL/GenBank/DDBJ databases">
        <authorList>
            <consortium name="Lawrence Berkeley National Laboratory"/>
            <person name="Haridas S."/>
            <person name="Hensen N."/>
            <person name="Bonometti L."/>
            <person name="Westerberg I."/>
            <person name="Brannstrom I.O."/>
            <person name="Guillou S."/>
            <person name="Cros-Aarteil S."/>
            <person name="Calhoun S."/>
            <person name="Kuo A."/>
            <person name="Mondo S."/>
            <person name="Pangilinan J."/>
            <person name="Riley R."/>
            <person name="Labutti K."/>
            <person name="Andreopoulos B."/>
            <person name="Lipzen A."/>
            <person name="Chen C."/>
            <person name="Yanf M."/>
            <person name="Daum C."/>
            <person name="Ng V."/>
            <person name="Clum A."/>
            <person name="Steindorff A."/>
            <person name="Ohm R."/>
            <person name="Martin F."/>
            <person name="Silar P."/>
            <person name="Natvig D."/>
            <person name="Lalanne C."/>
            <person name="Gautier V."/>
            <person name="Ament-Velasquez S.L."/>
            <person name="Kruys A."/>
            <person name="Hutchinson M.I."/>
            <person name="Powell A.J."/>
            <person name="Barry K."/>
            <person name="Miller A.N."/>
            <person name="Grigoriev I.V."/>
            <person name="Debuchy R."/>
            <person name="Gladieux P."/>
            <person name="Thoren M.H."/>
            <person name="Johannesson H."/>
        </authorList>
    </citation>
    <scope>NUCLEOTIDE SEQUENCE</scope>
    <source>
        <strain evidence="2">SMH4131-1</strain>
    </source>
</reference>
<comment type="caution">
    <text evidence="2">The sequence shown here is derived from an EMBL/GenBank/DDBJ whole genome shotgun (WGS) entry which is preliminary data.</text>
</comment>
<keyword evidence="1" id="KW-0732">Signal</keyword>
<evidence type="ECO:0000256" key="1">
    <source>
        <dbReference type="SAM" id="SignalP"/>
    </source>
</evidence>
<dbReference type="AlphaFoldDB" id="A0AAE0M9C0"/>
<evidence type="ECO:0008006" key="4">
    <source>
        <dbReference type="Google" id="ProtNLM"/>
    </source>
</evidence>
<dbReference type="Proteomes" id="UP001286456">
    <property type="component" value="Unassembled WGS sequence"/>
</dbReference>
<evidence type="ECO:0000313" key="3">
    <source>
        <dbReference type="Proteomes" id="UP001286456"/>
    </source>
</evidence>
<reference evidence="2" key="1">
    <citation type="journal article" date="2023" name="Mol. Phylogenet. Evol.">
        <title>Genome-scale phylogeny and comparative genomics of the fungal order Sordariales.</title>
        <authorList>
            <person name="Hensen N."/>
            <person name="Bonometti L."/>
            <person name="Westerberg I."/>
            <person name="Brannstrom I.O."/>
            <person name="Guillou S."/>
            <person name="Cros-Aarteil S."/>
            <person name="Calhoun S."/>
            <person name="Haridas S."/>
            <person name="Kuo A."/>
            <person name="Mondo S."/>
            <person name="Pangilinan J."/>
            <person name="Riley R."/>
            <person name="LaButti K."/>
            <person name="Andreopoulos B."/>
            <person name="Lipzen A."/>
            <person name="Chen C."/>
            <person name="Yan M."/>
            <person name="Daum C."/>
            <person name="Ng V."/>
            <person name="Clum A."/>
            <person name="Steindorff A."/>
            <person name="Ohm R.A."/>
            <person name="Martin F."/>
            <person name="Silar P."/>
            <person name="Natvig D.O."/>
            <person name="Lalanne C."/>
            <person name="Gautier V."/>
            <person name="Ament-Velasquez S.L."/>
            <person name="Kruys A."/>
            <person name="Hutchinson M.I."/>
            <person name="Powell A.J."/>
            <person name="Barry K."/>
            <person name="Miller A.N."/>
            <person name="Grigoriev I.V."/>
            <person name="Debuchy R."/>
            <person name="Gladieux P."/>
            <person name="Hiltunen Thoren M."/>
            <person name="Johannesson H."/>
        </authorList>
    </citation>
    <scope>NUCLEOTIDE SEQUENCE</scope>
    <source>
        <strain evidence="2">SMH4131-1</strain>
    </source>
</reference>
<keyword evidence="3" id="KW-1185">Reference proteome</keyword>
<proteinExistence type="predicted"/>
<accession>A0AAE0M9C0</accession>
<protein>
    <recommendedName>
        <fullName evidence="4">Secreted protein</fullName>
    </recommendedName>
</protein>